<evidence type="ECO:0000313" key="3">
    <source>
        <dbReference type="EMBL" id="MBB5961973.1"/>
    </source>
</evidence>
<reference evidence="3 4" key="1">
    <citation type="submission" date="2020-08" db="EMBL/GenBank/DDBJ databases">
        <title>Genomic Encyclopedia of Type Strains, Phase III (KMG-III): the genomes of soil and plant-associated and newly described type strains.</title>
        <authorList>
            <person name="Whitman W."/>
        </authorList>
    </citation>
    <scope>NUCLEOTIDE SEQUENCE [LARGE SCALE GENOMIC DNA]</scope>
    <source>
        <strain evidence="3 4">CECT 3303</strain>
    </source>
</reference>
<dbReference type="AlphaFoldDB" id="A0A841CYU7"/>
<sequence length="397" mass="42023">MTGSLSPVIGVITALPIEAAAVRHVLGEVTEQSAPGDPTSYVTAVLGCGPVVATSLVTTGNPAAADACTHLTRSFPGVRAIVMCGIALGAPCDGDPEQDIRLGDIAVGSEGVVHYGHVRVTDDGTAPRGDPLAASPLLLRGVRRIQEAQERGERPWEQWLRSLPAPMYRRPPAATDPHARKGQRKPLVVYGRIGSGDELLRSEARRNEIIRNHPKLVAIEMEAAGVAVSSALNGRQCLVIRGISDYGDSCKTDRWQPYSALAAASYLRALLDALGGAESHSAASGPDDGWQESAASGTAVHTPKLLDLVNVMEGVSSLQTPGDRDIVLQMMRPSIRNRVARDPRNRPALYSLAHICKDHGSGFDELITVLTGLEGEGSLPVRDLAIAIELFLDGQSS</sequence>
<dbReference type="RefSeq" id="WP_184939188.1">
    <property type="nucleotide sequence ID" value="NZ_BAAAWZ010000001.1"/>
</dbReference>
<evidence type="ECO:0000313" key="4">
    <source>
        <dbReference type="Proteomes" id="UP000562352"/>
    </source>
</evidence>
<keyword evidence="4" id="KW-1185">Reference proteome</keyword>
<dbReference type="SUPFAM" id="SSF53167">
    <property type="entry name" value="Purine and uridine phosphorylases"/>
    <property type="match status" value="1"/>
</dbReference>
<dbReference type="Gene3D" id="3.40.50.1580">
    <property type="entry name" value="Nucleoside phosphorylase domain"/>
    <property type="match status" value="1"/>
</dbReference>
<dbReference type="InterPro" id="IPR053137">
    <property type="entry name" value="NLR-like"/>
</dbReference>
<dbReference type="InterPro" id="IPR000845">
    <property type="entry name" value="Nucleoside_phosphorylase_d"/>
</dbReference>
<feature type="domain" description="Effector-associated" evidence="2">
    <location>
        <begin position="309"/>
        <end position="385"/>
    </location>
</feature>
<name>A0A841CYU7_PLAVE</name>
<dbReference type="GO" id="GO:0009116">
    <property type="term" value="P:nucleoside metabolic process"/>
    <property type="evidence" value="ECO:0007669"/>
    <property type="project" value="InterPro"/>
</dbReference>
<dbReference type="Pfam" id="PF19956">
    <property type="entry name" value="EAD2"/>
    <property type="match status" value="1"/>
</dbReference>
<dbReference type="InterPro" id="IPR045431">
    <property type="entry name" value="EAD2"/>
</dbReference>
<dbReference type="CDD" id="cd09008">
    <property type="entry name" value="MTAN"/>
    <property type="match status" value="1"/>
</dbReference>
<dbReference type="PANTHER" id="PTHR46082:SF6">
    <property type="entry name" value="AAA+ ATPASE DOMAIN-CONTAINING PROTEIN-RELATED"/>
    <property type="match status" value="1"/>
</dbReference>
<organism evidence="3 4">
    <name type="scientific">Planomonospora venezuelensis</name>
    <dbReference type="NCBI Taxonomy" id="1999"/>
    <lineage>
        <taxon>Bacteria</taxon>
        <taxon>Bacillati</taxon>
        <taxon>Actinomycetota</taxon>
        <taxon>Actinomycetes</taxon>
        <taxon>Streptosporangiales</taxon>
        <taxon>Streptosporangiaceae</taxon>
        <taxon>Planomonospora</taxon>
    </lineage>
</organism>
<accession>A0A841CYU7</accession>
<dbReference type="GO" id="GO:0003824">
    <property type="term" value="F:catalytic activity"/>
    <property type="evidence" value="ECO:0007669"/>
    <property type="project" value="InterPro"/>
</dbReference>
<dbReference type="EMBL" id="JACHJJ010000003">
    <property type="protein sequence ID" value="MBB5961973.1"/>
    <property type="molecule type" value="Genomic_DNA"/>
</dbReference>
<comment type="caution">
    <text evidence="3">The sequence shown here is derived from an EMBL/GenBank/DDBJ whole genome shotgun (WGS) entry which is preliminary data.</text>
</comment>
<protein>
    <submittedName>
        <fullName evidence="3">Nucleoside phosphorylase</fullName>
    </submittedName>
</protein>
<evidence type="ECO:0000259" key="1">
    <source>
        <dbReference type="Pfam" id="PF01048"/>
    </source>
</evidence>
<gene>
    <name evidence="3" type="ORF">FHS22_001232</name>
</gene>
<evidence type="ECO:0000259" key="2">
    <source>
        <dbReference type="Pfam" id="PF19956"/>
    </source>
</evidence>
<proteinExistence type="predicted"/>
<dbReference type="Pfam" id="PF01048">
    <property type="entry name" value="PNP_UDP_1"/>
    <property type="match status" value="1"/>
</dbReference>
<dbReference type="InterPro" id="IPR035994">
    <property type="entry name" value="Nucleoside_phosphorylase_sf"/>
</dbReference>
<feature type="domain" description="Nucleoside phosphorylase" evidence="1">
    <location>
        <begin position="9"/>
        <end position="249"/>
    </location>
</feature>
<dbReference type="PANTHER" id="PTHR46082">
    <property type="entry name" value="ATP/GTP-BINDING PROTEIN-RELATED"/>
    <property type="match status" value="1"/>
</dbReference>
<dbReference type="Proteomes" id="UP000562352">
    <property type="component" value="Unassembled WGS sequence"/>
</dbReference>